<proteinExistence type="predicted"/>
<reference evidence="3" key="1">
    <citation type="submission" date="2018-12" db="EMBL/GenBank/DDBJ databases">
        <title>Tengunoibacter tsumagoiensis gen. nov., sp. nov., Dictyobacter kobayashii sp. nov., D. alpinus sp. nov., and D. joshuensis sp. nov. and description of Dictyobacteraceae fam. nov. within the order Ktedonobacterales isolated from Tengu-no-mugimeshi.</title>
        <authorList>
            <person name="Wang C.M."/>
            <person name="Zheng Y."/>
            <person name="Sakai Y."/>
            <person name="Toyoda A."/>
            <person name="Minakuchi Y."/>
            <person name="Abe K."/>
            <person name="Yokota A."/>
            <person name="Yabe S."/>
        </authorList>
    </citation>
    <scope>NUCLEOTIDE SEQUENCE [LARGE SCALE GENOMIC DNA]</scope>
    <source>
        <strain evidence="3">Uno16</strain>
    </source>
</reference>
<dbReference type="AlphaFoldDB" id="A0A402BLB3"/>
<gene>
    <name evidence="2" type="ORF">KDA_76310</name>
</gene>
<dbReference type="RefSeq" id="WP_126632143.1">
    <property type="nucleotide sequence ID" value="NZ_BIFT01000003.1"/>
</dbReference>
<keyword evidence="1" id="KW-1133">Transmembrane helix</keyword>
<evidence type="ECO:0000313" key="2">
    <source>
        <dbReference type="EMBL" id="GCE32147.1"/>
    </source>
</evidence>
<dbReference type="EMBL" id="BIFT01000003">
    <property type="protein sequence ID" value="GCE32147.1"/>
    <property type="molecule type" value="Genomic_DNA"/>
</dbReference>
<name>A0A402BLB3_9CHLR</name>
<feature type="transmembrane region" description="Helical" evidence="1">
    <location>
        <begin position="26"/>
        <end position="53"/>
    </location>
</feature>
<keyword evidence="3" id="KW-1185">Reference proteome</keyword>
<sequence length="90" mass="9894">MATVAHLPKKRLTMPHLLTLSRKKRVITFLSIAIIMAISLTAIISTTASSYAFTISRPLPAGQNRFSYGSQRIAGQIFFNGQSSPLLEMI</sequence>
<protein>
    <submittedName>
        <fullName evidence="2">Uncharacterized protein</fullName>
    </submittedName>
</protein>
<keyword evidence="1" id="KW-0812">Transmembrane</keyword>
<comment type="caution">
    <text evidence="2">The sequence shown here is derived from an EMBL/GenBank/DDBJ whole genome shotgun (WGS) entry which is preliminary data.</text>
</comment>
<dbReference type="Proteomes" id="UP000287171">
    <property type="component" value="Unassembled WGS sequence"/>
</dbReference>
<accession>A0A402BLB3</accession>
<keyword evidence="1" id="KW-0472">Membrane</keyword>
<evidence type="ECO:0000256" key="1">
    <source>
        <dbReference type="SAM" id="Phobius"/>
    </source>
</evidence>
<organism evidence="2 3">
    <name type="scientific">Dictyobacter alpinus</name>
    <dbReference type="NCBI Taxonomy" id="2014873"/>
    <lineage>
        <taxon>Bacteria</taxon>
        <taxon>Bacillati</taxon>
        <taxon>Chloroflexota</taxon>
        <taxon>Ktedonobacteria</taxon>
        <taxon>Ktedonobacterales</taxon>
        <taxon>Dictyobacteraceae</taxon>
        <taxon>Dictyobacter</taxon>
    </lineage>
</organism>
<evidence type="ECO:0000313" key="3">
    <source>
        <dbReference type="Proteomes" id="UP000287171"/>
    </source>
</evidence>